<dbReference type="PROSITE" id="PS00010">
    <property type="entry name" value="ASX_HYDROXYL"/>
    <property type="match status" value="4"/>
</dbReference>
<feature type="domain" description="EGF-like" evidence="10">
    <location>
        <begin position="378"/>
        <end position="415"/>
    </location>
</feature>
<reference evidence="11" key="1">
    <citation type="submission" date="2014-11" db="EMBL/GenBank/DDBJ databases">
        <authorList>
            <person name="Geib S."/>
        </authorList>
    </citation>
    <scope>NUCLEOTIDE SEQUENCE</scope>
</reference>
<evidence type="ECO:0000256" key="3">
    <source>
        <dbReference type="ARBA" id="ARBA00022729"/>
    </source>
</evidence>
<dbReference type="SMART" id="SM00179">
    <property type="entry name" value="EGF_CA"/>
    <property type="match status" value="7"/>
</dbReference>
<dbReference type="InterPro" id="IPR000742">
    <property type="entry name" value="EGF"/>
</dbReference>
<feature type="compositionally biased region" description="Polar residues" evidence="9">
    <location>
        <begin position="815"/>
        <end position="837"/>
    </location>
</feature>
<evidence type="ECO:0000256" key="9">
    <source>
        <dbReference type="SAM" id="MobiDB-lite"/>
    </source>
</evidence>
<proteinExistence type="predicted"/>
<reference evidence="11" key="2">
    <citation type="journal article" date="2015" name="Gigascience">
        <title>Reconstructing a comprehensive transcriptome assembly of a white-pupal translocated strain of the pest fruit fly Bactrocera cucurbitae.</title>
        <authorList>
            <person name="Sim S.B."/>
            <person name="Calla B."/>
            <person name="Hall B."/>
            <person name="DeRego T."/>
            <person name="Geib S.M."/>
        </authorList>
    </citation>
    <scope>NUCLEOTIDE SEQUENCE</scope>
</reference>
<dbReference type="PANTHER" id="PTHR24049">
    <property type="entry name" value="CRUMBS FAMILY MEMBER"/>
    <property type="match status" value="1"/>
</dbReference>
<dbReference type="GO" id="GO:0005886">
    <property type="term" value="C:plasma membrane"/>
    <property type="evidence" value="ECO:0007669"/>
    <property type="project" value="UniProtKB-ARBA"/>
</dbReference>
<feature type="disulfide bond" evidence="8">
    <location>
        <begin position="443"/>
        <end position="452"/>
    </location>
</feature>
<dbReference type="AlphaFoldDB" id="A0A0A1X0S4"/>
<dbReference type="Gene3D" id="2.10.25.10">
    <property type="entry name" value="Laminin"/>
    <property type="match status" value="7"/>
</dbReference>
<dbReference type="InterPro" id="IPR013032">
    <property type="entry name" value="EGF-like_CS"/>
</dbReference>
<comment type="caution">
    <text evidence="8">Lacks conserved residue(s) required for the propagation of feature annotation.</text>
</comment>
<keyword evidence="7" id="KW-0325">Glycoprotein</keyword>
<dbReference type="PRINTS" id="PR00010">
    <property type="entry name" value="EGFBLOOD"/>
</dbReference>
<evidence type="ECO:0000256" key="2">
    <source>
        <dbReference type="ARBA" id="ARBA00022536"/>
    </source>
</evidence>
<dbReference type="GO" id="GO:0005509">
    <property type="term" value="F:calcium ion binding"/>
    <property type="evidence" value="ECO:0007669"/>
    <property type="project" value="InterPro"/>
</dbReference>
<feature type="compositionally biased region" description="Low complexity" evidence="9">
    <location>
        <begin position="705"/>
        <end position="720"/>
    </location>
</feature>
<protein>
    <submittedName>
        <fullName evidence="11">Protein eyes shut</fullName>
    </submittedName>
</protein>
<dbReference type="EMBL" id="GBXI01009947">
    <property type="protein sequence ID" value="JAD04345.1"/>
    <property type="molecule type" value="Transcribed_RNA"/>
</dbReference>
<dbReference type="InterPro" id="IPR018097">
    <property type="entry name" value="EGF_Ca-bd_CS"/>
</dbReference>
<dbReference type="PROSITE" id="PS01186">
    <property type="entry name" value="EGF_2"/>
    <property type="match status" value="5"/>
</dbReference>
<dbReference type="Pfam" id="PF00008">
    <property type="entry name" value="EGF"/>
    <property type="match status" value="4"/>
</dbReference>
<keyword evidence="3" id="KW-0732">Signal</keyword>
<dbReference type="InterPro" id="IPR000152">
    <property type="entry name" value="EGF-type_Asp/Asn_hydroxyl_site"/>
</dbReference>
<keyword evidence="6 8" id="KW-1015">Disulfide bond</keyword>
<evidence type="ECO:0000313" key="11">
    <source>
        <dbReference type="EMBL" id="JAD04345.1"/>
    </source>
</evidence>
<keyword evidence="5" id="KW-0472">Membrane</keyword>
<dbReference type="InterPro" id="IPR051022">
    <property type="entry name" value="Notch_Cell-Fate_Det"/>
</dbReference>
<evidence type="ECO:0000259" key="10">
    <source>
        <dbReference type="PROSITE" id="PS50026"/>
    </source>
</evidence>
<dbReference type="FunFam" id="2.10.25.10:FF:000660">
    <property type="entry name" value="Eyes shut, isoform E"/>
    <property type="match status" value="1"/>
</dbReference>
<dbReference type="PANTHER" id="PTHR24049:SF22">
    <property type="entry name" value="DROSOPHILA CRUMBS HOMOLOG"/>
    <property type="match status" value="1"/>
</dbReference>
<feature type="region of interest" description="Disordered" evidence="9">
    <location>
        <begin position="1"/>
        <end position="27"/>
    </location>
</feature>
<dbReference type="SMART" id="SM00181">
    <property type="entry name" value="EGF"/>
    <property type="match status" value="7"/>
</dbReference>
<dbReference type="Pfam" id="PF12661">
    <property type="entry name" value="hEGF"/>
    <property type="match status" value="2"/>
</dbReference>
<keyword evidence="4" id="KW-0677">Repeat</keyword>
<accession>A0A0A1X0S4</accession>
<dbReference type="FunFam" id="2.10.25.10:FF:000710">
    <property type="entry name" value="Blast:Protein eyes shut"/>
    <property type="match status" value="1"/>
</dbReference>
<feature type="disulfide bond" evidence="8">
    <location>
        <begin position="561"/>
        <end position="570"/>
    </location>
</feature>
<evidence type="ECO:0000256" key="7">
    <source>
        <dbReference type="ARBA" id="ARBA00023180"/>
    </source>
</evidence>
<dbReference type="PROSITE" id="PS00022">
    <property type="entry name" value="EGF_1"/>
    <property type="match status" value="7"/>
</dbReference>
<dbReference type="SUPFAM" id="SSF57196">
    <property type="entry name" value="EGF/Laminin"/>
    <property type="match status" value="7"/>
</dbReference>
<feature type="compositionally biased region" description="Basic and acidic residues" evidence="9">
    <location>
        <begin position="86"/>
        <end position="98"/>
    </location>
</feature>
<comment type="subcellular location">
    <subcellularLocation>
        <location evidence="1">Membrane</location>
    </subcellularLocation>
</comment>
<dbReference type="InterPro" id="IPR001881">
    <property type="entry name" value="EGF-like_Ca-bd_dom"/>
</dbReference>
<feature type="disulfide bond" evidence="8">
    <location>
        <begin position="382"/>
        <end position="392"/>
    </location>
</feature>
<feature type="disulfide bond" evidence="8">
    <location>
        <begin position="405"/>
        <end position="414"/>
    </location>
</feature>
<feature type="disulfide bond" evidence="8">
    <location>
        <begin position="599"/>
        <end position="608"/>
    </location>
</feature>
<evidence type="ECO:0000256" key="1">
    <source>
        <dbReference type="ARBA" id="ARBA00004370"/>
    </source>
</evidence>
<feature type="disulfide bond" evidence="8">
    <location>
        <begin position="523"/>
        <end position="532"/>
    </location>
</feature>
<evidence type="ECO:0000256" key="5">
    <source>
        <dbReference type="ARBA" id="ARBA00023136"/>
    </source>
</evidence>
<sequence>MTKKRRLPTRQLLTTRNSALPRRTPGAAASQAAVSIVSSNMRSAAAMTSMDNVRTSSNKNNNNNDSIRCIHNNNTITPSNGGDNMESGRDQRRSENAHSKSQSYVNCASVMSAISNENIGRRQACCLAATDANKMPCGKYQRSEAMQACEGNALQALTAGSQKVQQQRGSNNKLCNNNKLYNNNIKNALATQSALQHVIFKATLSTIAAPQCQSAVKAATTTAAKVIKGNCKPVAKQMTSSTTRNVSAADNTKRTRKLSKTTVECPSVITAQASATPAPANSLSPTKTSAAKLTNTYAPTALSTTKITTTRIAANLWSTLRQQALVIFEDFVRCRSSNHAANGVMKNNNNNSSGGIANGFVWLLPVLCLLAAFGCGQAGFACLSNPCVFGVCIDGLNSSSYSCYCIDGYTGIQCQTNWDECWSGPCQNGGTCIDGVAYYNCTCPDGFTGINCEENVDECMSNPCQNGGHCRDRNNGYTCTCQPGYLGINCEIDVAVCETGTGARCQNGGECIEGPGLEFSCECTAGWHGRICQEEINECESAPCQNGGVCVDKLASYVCACPMGYTGNNCEEEILICADNPCQNNALCLMEESIPTCYCVPDYHGEKCEYQYDECQLGPRCMNGGVCIDGVDTFSCSCPPLLTGMLCECLMIGEDSLDCNYTVSISTMPPTTIIRPITPTAAATVTTTTPTEVTPHVSAVPVVTTTTAAPSGTASVSTSVETEETEEETGVGVGAEKTKAPPETATATGSAVSISSEEKPQTTESSRSYTAESGSSVESSYSSEGSASVEVGTSDELTTPSHVDASSAEEGVPTTAKTTISTADSDYTPGSSAVSKSAESDEGPPITYSTRPPFKHYVTTIETTFSIDYSTARPTSLRPKPTIFFPSSTVHILPELPGKHIPTEYTEYPDHDVTSPHRITTTAAPFFTEYPEVAVTTRYKDFTSKDLSMVTTGRPITYPTTLSSLTPTIVRIGTTLHPQLGGEAASSTVTPATGVTAERPDGHHHHHHHLMHPGAATAY</sequence>
<feature type="disulfide bond" evidence="8">
    <location>
        <begin position="481"/>
        <end position="490"/>
    </location>
</feature>
<evidence type="ECO:0000256" key="4">
    <source>
        <dbReference type="ARBA" id="ARBA00022737"/>
    </source>
</evidence>
<dbReference type="PROSITE" id="PS01187">
    <property type="entry name" value="EGF_CA"/>
    <property type="match status" value="3"/>
</dbReference>
<dbReference type="PROSITE" id="PS50026">
    <property type="entry name" value="EGF_3"/>
    <property type="match status" value="7"/>
</dbReference>
<organism evidence="11">
    <name type="scientific">Zeugodacus cucurbitae</name>
    <name type="common">Melon fruit fly</name>
    <name type="synonym">Bactrocera cucurbitae</name>
    <dbReference type="NCBI Taxonomy" id="28588"/>
    <lineage>
        <taxon>Eukaryota</taxon>
        <taxon>Metazoa</taxon>
        <taxon>Ecdysozoa</taxon>
        <taxon>Arthropoda</taxon>
        <taxon>Hexapoda</taxon>
        <taxon>Insecta</taxon>
        <taxon>Pterygota</taxon>
        <taxon>Neoptera</taxon>
        <taxon>Endopterygota</taxon>
        <taxon>Diptera</taxon>
        <taxon>Brachycera</taxon>
        <taxon>Muscomorpha</taxon>
        <taxon>Tephritoidea</taxon>
        <taxon>Tephritidae</taxon>
        <taxon>Zeugodacus</taxon>
        <taxon>Zeugodacus</taxon>
    </lineage>
</organism>
<keyword evidence="2 8" id="KW-0245">EGF-like domain</keyword>
<feature type="disulfide bond" evidence="8">
    <location>
        <begin position="638"/>
        <end position="647"/>
    </location>
</feature>
<dbReference type="FunFam" id="2.10.25.10:FF:000123">
    <property type="entry name" value="Crumbs homolog 1 (Drosophila)"/>
    <property type="match status" value="1"/>
</dbReference>
<feature type="domain" description="EGF-like" evidence="10">
    <location>
        <begin position="535"/>
        <end position="571"/>
    </location>
</feature>
<dbReference type="FunFam" id="2.10.25.10:FF:000662">
    <property type="entry name" value="Eyes shut, isoform E"/>
    <property type="match status" value="1"/>
</dbReference>
<feature type="region of interest" description="Disordered" evidence="9">
    <location>
        <begin position="72"/>
        <end position="102"/>
    </location>
</feature>
<name>A0A0A1X0S4_ZEUCU</name>
<feature type="domain" description="EGF-like" evidence="10">
    <location>
        <begin position="493"/>
        <end position="533"/>
    </location>
</feature>
<feature type="domain" description="EGF-like" evidence="10">
    <location>
        <begin position="417"/>
        <end position="453"/>
    </location>
</feature>
<feature type="domain" description="EGF-like" evidence="10">
    <location>
        <begin position="455"/>
        <end position="491"/>
    </location>
</feature>
<dbReference type="GO" id="GO:0045197">
    <property type="term" value="P:establishment or maintenance of epithelial cell apical/basal polarity"/>
    <property type="evidence" value="ECO:0007669"/>
    <property type="project" value="TreeGrafter"/>
</dbReference>
<evidence type="ECO:0000256" key="6">
    <source>
        <dbReference type="ARBA" id="ARBA00023157"/>
    </source>
</evidence>
<feature type="domain" description="EGF-like" evidence="10">
    <location>
        <begin position="611"/>
        <end position="648"/>
    </location>
</feature>
<dbReference type="GO" id="GO:0032991">
    <property type="term" value="C:protein-containing complex"/>
    <property type="evidence" value="ECO:0007669"/>
    <property type="project" value="TreeGrafter"/>
</dbReference>
<evidence type="ECO:0000256" key="8">
    <source>
        <dbReference type="PROSITE-ProRule" id="PRU00076"/>
    </source>
</evidence>
<dbReference type="GO" id="GO:0007157">
    <property type="term" value="P:heterophilic cell-cell adhesion via plasma membrane cell adhesion molecules"/>
    <property type="evidence" value="ECO:0007669"/>
    <property type="project" value="TreeGrafter"/>
</dbReference>
<feature type="region of interest" description="Disordered" evidence="9">
    <location>
        <begin position="980"/>
        <end position="1019"/>
    </location>
</feature>
<feature type="compositionally biased region" description="Basic residues" evidence="9">
    <location>
        <begin position="1002"/>
        <end position="1011"/>
    </location>
</feature>
<feature type="region of interest" description="Disordered" evidence="9">
    <location>
        <begin position="705"/>
        <end position="851"/>
    </location>
</feature>
<gene>
    <name evidence="11" type="primary">eys_2</name>
    <name evidence="11" type="ORF">g.30734</name>
</gene>
<feature type="compositionally biased region" description="Low complexity" evidence="9">
    <location>
        <begin position="768"/>
        <end position="794"/>
    </location>
</feature>
<feature type="domain" description="EGF-like" evidence="10">
    <location>
        <begin position="573"/>
        <end position="609"/>
    </location>
</feature>
<dbReference type="CDD" id="cd00054">
    <property type="entry name" value="EGF_CA"/>
    <property type="match status" value="5"/>
</dbReference>
<dbReference type="FunFam" id="2.10.25.10:FF:000309">
    <property type="entry name" value="Uncharacterized protein, isoform A"/>
    <property type="match status" value="2"/>
</dbReference>